<dbReference type="EMBL" id="BAAAQY010000015">
    <property type="protein sequence ID" value="GAA2249345.1"/>
    <property type="molecule type" value="Genomic_DNA"/>
</dbReference>
<dbReference type="InterPro" id="IPR005288">
    <property type="entry name" value="NadB"/>
</dbReference>
<dbReference type="Pfam" id="PF12831">
    <property type="entry name" value="FAD_oxidored"/>
    <property type="match status" value="1"/>
</dbReference>
<dbReference type="Gene3D" id="3.50.50.60">
    <property type="entry name" value="FAD/NAD(P)-binding domain"/>
    <property type="match status" value="1"/>
</dbReference>
<name>A0ABN3E637_9MICO</name>
<dbReference type="InterPro" id="IPR036188">
    <property type="entry name" value="FAD/NAD-bd_sf"/>
</dbReference>
<dbReference type="PRINTS" id="PR00411">
    <property type="entry name" value="PNDRDTASEI"/>
</dbReference>
<accession>A0ABN3E637</accession>
<evidence type="ECO:0000313" key="2">
    <source>
        <dbReference type="Proteomes" id="UP001500929"/>
    </source>
</evidence>
<dbReference type="SUPFAM" id="SSF51905">
    <property type="entry name" value="FAD/NAD(P)-binding domain"/>
    <property type="match status" value="1"/>
</dbReference>
<dbReference type="RefSeq" id="WP_310795722.1">
    <property type="nucleotide sequence ID" value="NZ_BAAAQY010000015.1"/>
</dbReference>
<gene>
    <name evidence="1" type="ORF">GCM10009851_38650</name>
</gene>
<dbReference type="Proteomes" id="UP001500929">
    <property type="component" value="Unassembled WGS sequence"/>
</dbReference>
<sequence>MSGYASGERAAVELHADVLVVGGGTGGVAAALAAAEAGASVVLTEPTEWIGGQLTSQAVPPDEHPWIEQFGATAAYRRFRAAVRDHYRRWYPLSGRARRSLYLNPGSGTVSAICHEPRVALAVLEAMLEPARRDGRLVVLTGCTPTAVERDGGRLAAVELRDRDGSARRVTASVVLDATETGDLLPLAGVPYVTGTESHHETGEPDAPETGDPQMMQGFTVCFAMDHLAGEDHTIDRPEQYDYWTSPGAPVRAYPAVGWMGSGGVLDPNPDPAGDAAVVVPSSLAGRFGPRTVDPIADLWRFRRLVARGNFDPAPPSDITLINCPANDYVDGSIVDVSADVAAASLEGARQQSLSFLYWLQTEAPRADGGTGFPGLRPRGDVMGTDDGLAMAPYIREGRRMRAAVTITQNDIARSVRGDRGATRYRDSVGVGSYKIDLHPSTNGGERRYDAAWPFEIPLGALIGDEADNLIAAAKNIGTTHITNGCYRVHPVEWNIGESAGALAAFCVSGGHVPAAVRADDGLLEDFQRALTARGVELHWPTVAAY</sequence>
<reference evidence="1 2" key="1">
    <citation type="journal article" date="2019" name="Int. J. Syst. Evol. Microbiol.">
        <title>The Global Catalogue of Microorganisms (GCM) 10K type strain sequencing project: providing services to taxonomists for standard genome sequencing and annotation.</title>
        <authorList>
            <consortium name="The Broad Institute Genomics Platform"/>
            <consortium name="The Broad Institute Genome Sequencing Center for Infectious Disease"/>
            <person name="Wu L."/>
            <person name="Ma J."/>
        </authorList>
    </citation>
    <scope>NUCLEOTIDE SEQUENCE [LARGE SCALE GENOMIC DNA]</scope>
    <source>
        <strain evidence="1 2">JCM 16117</strain>
    </source>
</reference>
<dbReference type="PANTHER" id="PTHR42716">
    <property type="entry name" value="L-ASPARTATE OXIDASE"/>
    <property type="match status" value="1"/>
</dbReference>
<organism evidence="1 2">
    <name type="scientific">Herbiconiux moechotypicola</name>
    <dbReference type="NCBI Taxonomy" id="637393"/>
    <lineage>
        <taxon>Bacteria</taxon>
        <taxon>Bacillati</taxon>
        <taxon>Actinomycetota</taxon>
        <taxon>Actinomycetes</taxon>
        <taxon>Micrococcales</taxon>
        <taxon>Microbacteriaceae</taxon>
        <taxon>Herbiconiux</taxon>
    </lineage>
</organism>
<keyword evidence="2" id="KW-1185">Reference proteome</keyword>
<protein>
    <submittedName>
        <fullName evidence="1">FAD-dependent oxidoreductase</fullName>
    </submittedName>
</protein>
<evidence type="ECO:0000313" key="1">
    <source>
        <dbReference type="EMBL" id="GAA2249345.1"/>
    </source>
</evidence>
<dbReference type="PANTHER" id="PTHR42716:SF1">
    <property type="entry name" value="SLL0471 PROTEIN"/>
    <property type="match status" value="1"/>
</dbReference>
<comment type="caution">
    <text evidence="1">The sequence shown here is derived from an EMBL/GenBank/DDBJ whole genome shotgun (WGS) entry which is preliminary data.</text>
</comment>
<proteinExistence type="predicted"/>